<dbReference type="InterPro" id="IPR036890">
    <property type="entry name" value="HATPase_C_sf"/>
</dbReference>
<evidence type="ECO:0000256" key="6">
    <source>
        <dbReference type="ARBA" id="ARBA00022692"/>
    </source>
</evidence>
<dbReference type="Gene3D" id="3.30.565.10">
    <property type="entry name" value="Histidine kinase-like ATPase, C-terminal domain"/>
    <property type="match status" value="1"/>
</dbReference>
<dbReference type="PANTHER" id="PTHR45436:SF1">
    <property type="entry name" value="SENSOR PROTEIN QSEC"/>
    <property type="match status" value="1"/>
</dbReference>
<dbReference type="Gene3D" id="1.10.287.130">
    <property type="match status" value="1"/>
</dbReference>
<evidence type="ECO:0000256" key="11">
    <source>
        <dbReference type="SAM" id="Phobius"/>
    </source>
</evidence>
<evidence type="ECO:0000256" key="5">
    <source>
        <dbReference type="ARBA" id="ARBA00022679"/>
    </source>
</evidence>
<comment type="subcellular location">
    <subcellularLocation>
        <location evidence="2">Membrane</location>
    </subcellularLocation>
</comment>
<dbReference type="CDD" id="cd00082">
    <property type="entry name" value="HisKA"/>
    <property type="match status" value="1"/>
</dbReference>
<dbReference type="InterPro" id="IPR013727">
    <property type="entry name" value="2CSK_N"/>
</dbReference>
<evidence type="ECO:0000256" key="10">
    <source>
        <dbReference type="ARBA" id="ARBA00023136"/>
    </source>
</evidence>
<dbReference type="SUPFAM" id="SSF55874">
    <property type="entry name" value="ATPase domain of HSP90 chaperone/DNA topoisomerase II/histidine kinase"/>
    <property type="match status" value="1"/>
</dbReference>
<organism evidence="14 15">
    <name type="scientific">Vibrio mytili</name>
    <dbReference type="NCBI Taxonomy" id="50718"/>
    <lineage>
        <taxon>Bacteria</taxon>
        <taxon>Pseudomonadati</taxon>
        <taxon>Pseudomonadota</taxon>
        <taxon>Gammaproteobacteria</taxon>
        <taxon>Vibrionales</taxon>
        <taxon>Vibrionaceae</taxon>
        <taxon>Vibrio</taxon>
    </lineage>
</organism>
<evidence type="ECO:0000313" key="15">
    <source>
        <dbReference type="Proteomes" id="UP000031977"/>
    </source>
</evidence>
<dbReference type="InterPro" id="IPR004358">
    <property type="entry name" value="Sig_transdc_His_kin-like_C"/>
</dbReference>
<evidence type="ECO:0000259" key="13">
    <source>
        <dbReference type="PROSITE" id="PS50885"/>
    </source>
</evidence>
<keyword evidence="8 11" id="KW-1133">Transmembrane helix</keyword>
<feature type="domain" description="HAMP" evidence="13">
    <location>
        <begin position="203"/>
        <end position="254"/>
    </location>
</feature>
<dbReference type="InterPro" id="IPR003594">
    <property type="entry name" value="HATPase_dom"/>
</dbReference>
<sequence>MIRAIIMFSISTRSLRFQLLAYSTSTLLFIGLISMLGVKRYAYETAQHTFDRPLANAALQILEEVRLEAGELSVDLPFSAFSGLADSPRDKVYYLVATKQKEFVTGYSALLSEKVVVSQIDANPIQLEVVPHYFDLKFKKQHVRFALVGRVINTRKGPHHVYVLVGQTTEARTDWEQQLSSVASKLILGVVLCTMIVIVILIAQVLKPLKVINRKISQRSNVDLTPIDLQGPEEVMHLVRTINSFMFQLDETLSNLKNFTSEAAHQLKTPLAGMRAQVELMLSRETSTQSIQSLIRILEACGVLERTIEQLLNHATIKHRFRSMEPQSVNINHLVQSVCRDLAINALKRNIELSFQQSFLFKITGDEFSVRQMLLNLIENAIKYSPDSSVVEVEIAQRGTKAIILIRDYGVGIQDADKPHVFERFYRISENSQSGTGLGMSIAADVAEKSHAQLFLLDTVPHGLTVEIQFPYRRWEEI</sequence>
<keyword evidence="10 11" id="KW-0472">Membrane</keyword>
<evidence type="ECO:0000259" key="12">
    <source>
        <dbReference type="PROSITE" id="PS50109"/>
    </source>
</evidence>
<name>A0A0C3DHW1_9VIBR</name>
<comment type="caution">
    <text evidence="14">The sequence shown here is derived from an EMBL/GenBank/DDBJ whole genome shotgun (WGS) entry which is preliminary data.</text>
</comment>
<keyword evidence="4" id="KW-0597">Phosphoprotein</keyword>
<keyword evidence="15" id="KW-1185">Reference proteome</keyword>
<feature type="transmembrane region" description="Helical" evidence="11">
    <location>
        <begin position="20"/>
        <end position="38"/>
    </location>
</feature>
<evidence type="ECO:0000256" key="9">
    <source>
        <dbReference type="ARBA" id="ARBA00023012"/>
    </source>
</evidence>
<evidence type="ECO:0000256" key="8">
    <source>
        <dbReference type="ARBA" id="ARBA00022989"/>
    </source>
</evidence>
<accession>A0A0C3DHW1</accession>
<dbReference type="CDD" id="cd00075">
    <property type="entry name" value="HATPase"/>
    <property type="match status" value="1"/>
</dbReference>
<protein>
    <recommendedName>
        <fullName evidence="3">histidine kinase</fullName>
        <ecNumber evidence="3">2.7.13.3</ecNumber>
    </recommendedName>
</protein>
<dbReference type="EMBL" id="JXOK01000037">
    <property type="protein sequence ID" value="KIN10989.1"/>
    <property type="molecule type" value="Genomic_DNA"/>
</dbReference>
<evidence type="ECO:0000256" key="3">
    <source>
        <dbReference type="ARBA" id="ARBA00012438"/>
    </source>
</evidence>
<dbReference type="Pfam" id="PF08521">
    <property type="entry name" value="2CSK_N"/>
    <property type="match status" value="1"/>
</dbReference>
<dbReference type="SMART" id="SM00388">
    <property type="entry name" value="HisKA"/>
    <property type="match status" value="1"/>
</dbReference>
<dbReference type="Pfam" id="PF00512">
    <property type="entry name" value="HisKA"/>
    <property type="match status" value="1"/>
</dbReference>
<keyword evidence="6 11" id="KW-0812">Transmembrane</keyword>
<dbReference type="InterPro" id="IPR003661">
    <property type="entry name" value="HisK_dim/P_dom"/>
</dbReference>
<keyword evidence="9" id="KW-0902">Two-component regulatory system</keyword>
<dbReference type="EC" id="2.7.13.3" evidence="3"/>
<dbReference type="PROSITE" id="PS50885">
    <property type="entry name" value="HAMP"/>
    <property type="match status" value="1"/>
</dbReference>
<dbReference type="STRING" id="50718.SU60_10990"/>
<proteinExistence type="predicted"/>
<gene>
    <name evidence="14" type="ORF">SU60_10990</name>
</gene>
<dbReference type="InterPro" id="IPR005467">
    <property type="entry name" value="His_kinase_dom"/>
</dbReference>
<comment type="catalytic activity">
    <reaction evidence="1">
        <text>ATP + protein L-histidine = ADP + protein N-phospho-L-histidine.</text>
        <dbReference type="EC" id="2.7.13.3"/>
    </reaction>
</comment>
<dbReference type="InterPro" id="IPR036097">
    <property type="entry name" value="HisK_dim/P_sf"/>
</dbReference>
<dbReference type="PROSITE" id="PS50109">
    <property type="entry name" value="HIS_KIN"/>
    <property type="match status" value="1"/>
</dbReference>
<evidence type="ECO:0000313" key="14">
    <source>
        <dbReference type="EMBL" id="KIN10989.1"/>
    </source>
</evidence>
<keyword evidence="7" id="KW-0418">Kinase</keyword>
<evidence type="ECO:0000256" key="7">
    <source>
        <dbReference type="ARBA" id="ARBA00022777"/>
    </source>
</evidence>
<dbReference type="GO" id="GO:0000155">
    <property type="term" value="F:phosphorelay sensor kinase activity"/>
    <property type="evidence" value="ECO:0007669"/>
    <property type="project" value="InterPro"/>
</dbReference>
<dbReference type="PRINTS" id="PR00344">
    <property type="entry name" value="BCTRLSENSOR"/>
</dbReference>
<dbReference type="SMART" id="SM00387">
    <property type="entry name" value="HATPase_c"/>
    <property type="match status" value="1"/>
</dbReference>
<feature type="domain" description="Histidine kinase" evidence="12">
    <location>
        <begin position="262"/>
        <end position="474"/>
    </location>
</feature>
<dbReference type="AlphaFoldDB" id="A0A0C3DHW1"/>
<dbReference type="GO" id="GO:0005886">
    <property type="term" value="C:plasma membrane"/>
    <property type="evidence" value="ECO:0007669"/>
    <property type="project" value="TreeGrafter"/>
</dbReference>
<feature type="transmembrane region" description="Helical" evidence="11">
    <location>
        <begin position="186"/>
        <end position="206"/>
    </location>
</feature>
<dbReference type="SUPFAM" id="SSF47384">
    <property type="entry name" value="Homodimeric domain of signal transducing histidine kinase"/>
    <property type="match status" value="1"/>
</dbReference>
<dbReference type="PANTHER" id="PTHR45436">
    <property type="entry name" value="SENSOR HISTIDINE KINASE YKOH"/>
    <property type="match status" value="1"/>
</dbReference>
<evidence type="ECO:0000256" key="2">
    <source>
        <dbReference type="ARBA" id="ARBA00004370"/>
    </source>
</evidence>
<keyword evidence="5" id="KW-0808">Transferase</keyword>
<dbReference type="Pfam" id="PF02518">
    <property type="entry name" value="HATPase_c"/>
    <property type="match status" value="1"/>
</dbReference>
<dbReference type="Proteomes" id="UP000031977">
    <property type="component" value="Unassembled WGS sequence"/>
</dbReference>
<reference evidence="14 15" key="1">
    <citation type="submission" date="2015-01" db="EMBL/GenBank/DDBJ databases">
        <title>Draft genome of Vibrio mytili type strain CAIM 528.</title>
        <authorList>
            <person name="Gonzalez-Castillo A."/>
            <person name="Gomez-Gil B."/>
            <person name="Enciso-Ibarra J."/>
        </authorList>
    </citation>
    <scope>NUCLEOTIDE SEQUENCE [LARGE SCALE GENOMIC DNA]</scope>
    <source>
        <strain evidence="14 15">CAIM 528</strain>
    </source>
</reference>
<evidence type="ECO:0000256" key="4">
    <source>
        <dbReference type="ARBA" id="ARBA00022553"/>
    </source>
</evidence>
<dbReference type="InterPro" id="IPR003660">
    <property type="entry name" value="HAMP_dom"/>
</dbReference>
<evidence type="ECO:0000256" key="1">
    <source>
        <dbReference type="ARBA" id="ARBA00000085"/>
    </source>
</evidence>
<dbReference type="InterPro" id="IPR050428">
    <property type="entry name" value="TCS_sensor_his_kinase"/>
</dbReference>